<keyword evidence="1" id="KW-0677">Repeat</keyword>
<evidence type="ECO:0000256" key="3">
    <source>
        <dbReference type="PROSITE-ProRule" id="PRU00339"/>
    </source>
</evidence>
<accession>A0A0P1FH03</accession>
<dbReference type="Pfam" id="PF13424">
    <property type="entry name" value="TPR_12"/>
    <property type="match status" value="1"/>
</dbReference>
<dbReference type="PROSITE" id="PS50005">
    <property type="entry name" value="TPR"/>
    <property type="match status" value="2"/>
</dbReference>
<dbReference type="InterPro" id="IPR019734">
    <property type="entry name" value="TPR_rpt"/>
</dbReference>
<dbReference type="PANTHER" id="PTHR44943:SF8">
    <property type="entry name" value="TPR REPEAT-CONTAINING PROTEIN MJ0263"/>
    <property type="match status" value="1"/>
</dbReference>
<dbReference type="Gene3D" id="1.25.40.10">
    <property type="entry name" value="Tetratricopeptide repeat domain"/>
    <property type="match status" value="3"/>
</dbReference>
<feature type="repeat" description="TPR" evidence="3">
    <location>
        <begin position="467"/>
        <end position="500"/>
    </location>
</feature>
<dbReference type="STRING" id="53501.SAMN04488043_101366"/>
<evidence type="ECO:0000256" key="1">
    <source>
        <dbReference type="ARBA" id="ARBA00022737"/>
    </source>
</evidence>
<dbReference type="SUPFAM" id="SSF48452">
    <property type="entry name" value="TPR-like"/>
    <property type="match status" value="3"/>
</dbReference>
<protein>
    <submittedName>
        <fullName evidence="4">Lipoprotein NlpI</fullName>
    </submittedName>
</protein>
<dbReference type="InterPro" id="IPR011990">
    <property type="entry name" value="TPR-like_helical_dom_sf"/>
</dbReference>
<dbReference type="PANTHER" id="PTHR44943">
    <property type="entry name" value="CELLULOSE SYNTHASE OPERON PROTEIN C"/>
    <property type="match status" value="1"/>
</dbReference>
<feature type="repeat" description="TPR" evidence="3">
    <location>
        <begin position="398"/>
        <end position="431"/>
    </location>
</feature>
<evidence type="ECO:0000313" key="5">
    <source>
        <dbReference type="Proteomes" id="UP000051587"/>
    </source>
</evidence>
<dbReference type="Proteomes" id="UP000051587">
    <property type="component" value="Unassembled WGS sequence"/>
</dbReference>
<sequence length="572" mass="62879">MMKNWVTSAVLTIAIGVSGVSPVQAQGLAGSYLAARQAGMTADYKTAAEYYARALARDPSNPALLESAAQAQLSLGRLDRAIPMARQLEEFGPDSQIAQMILMADDAEHERFDKLDARSNQERSVGPLVDGLVQAWAKMGQGQVSAALKIYDDVAEKRGLQGFALYHKALALASVGDFESAEAIFSENVGTTMQVTRRGAIAHVEMLSQLDRGADAAQMIVGLFGPDLDPVLRDMHAVLDKGESLPFTMVRSPKEGVAEVFYSVAAALSTEAGQDYTLLYSRVAEYLRPDHTDAILLSAGLLEDLQRYDLAVDAYKKVSRDNPAFHAAELGRAEALRKSGRVDAAVEVLEQLAKSHGDQAIVNVTLGDLMRQLDRFEDAVAAYDAALALHEGTDPSQWFIYYARAICYERLNEWDRAEKDFRTALDLNPEHPQVLNYLGYSMVEQQVKLDEALDMIERAVAARPDSGYIVDSLGWVLFRLGRYDEAVPHMERAAELMPVDPVVNDHLGDVLWAVGRKREAEFQWRRALSFVDYEDAAGEVDPDRIRQKLEIGLDAVLIAEGAPPLKVANGEH</sequence>
<gene>
    <name evidence="4" type="ORF">TG4357_02894</name>
</gene>
<organism evidence="4 5">
    <name type="scientific">Thalassovita gelatinovora</name>
    <name type="common">Thalassobius gelatinovorus</name>
    <dbReference type="NCBI Taxonomy" id="53501"/>
    <lineage>
        <taxon>Bacteria</taxon>
        <taxon>Pseudomonadati</taxon>
        <taxon>Pseudomonadota</taxon>
        <taxon>Alphaproteobacteria</taxon>
        <taxon>Rhodobacterales</taxon>
        <taxon>Roseobacteraceae</taxon>
        <taxon>Thalassovita</taxon>
    </lineage>
</organism>
<keyword evidence="5" id="KW-1185">Reference proteome</keyword>
<name>A0A0P1FH03_THAGE</name>
<dbReference type="SMART" id="SM00028">
    <property type="entry name" value="TPR"/>
    <property type="match status" value="8"/>
</dbReference>
<evidence type="ECO:0000313" key="4">
    <source>
        <dbReference type="EMBL" id="CUH67239.1"/>
    </source>
</evidence>
<dbReference type="Pfam" id="PF13432">
    <property type="entry name" value="TPR_16"/>
    <property type="match status" value="3"/>
</dbReference>
<keyword evidence="2 3" id="KW-0802">TPR repeat</keyword>
<proteinExistence type="predicted"/>
<reference evidence="4 5" key="1">
    <citation type="submission" date="2015-09" db="EMBL/GenBank/DDBJ databases">
        <authorList>
            <consortium name="Swine Surveillance"/>
        </authorList>
    </citation>
    <scope>NUCLEOTIDE SEQUENCE [LARGE SCALE GENOMIC DNA]</scope>
    <source>
        <strain evidence="4 5">CECT 4357</strain>
    </source>
</reference>
<dbReference type="EMBL" id="CYSA01000026">
    <property type="protein sequence ID" value="CUH67239.1"/>
    <property type="molecule type" value="Genomic_DNA"/>
</dbReference>
<dbReference type="AlphaFoldDB" id="A0A0P1FH03"/>
<dbReference type="Pfam" id="PF14559">
    <property type="entry name" value="TPR_19"/>
    <property type="match status" value="1"/>
</dbReference>
<keyword evidence="4" id="KW-0449">Lipoprotein</keyword>
<dbReference type="InterPro" id="IPR051685">
    <property type="entry name" value="Ycf3/AcsC/BcsC/TPR_MFPF"/>
</dbReference>
<evidence type="ECO:0000256" key="2">
    <source>
        <dbReference type="ARBA" id="ARBA00022803"/>
    </source>
</evidence>